<dbReference type="GO" id="GO:0004566">
    <property type="term" value="F:beta-glucuronidase activity"/>
    <property type="evidence" value="ECO:0007669"/>
    <property type="project" value="TreeGrafter"/>
</dbReference>
<proteinExistence type="inferred from homology"/>
<gene>
    <name evidence="7" type="ORF">Dsin_017790</name>
</gene>
<protein>
    <recommendedName>
        <fullName evidence="9">S-protein homolog</fullName>
    </recommendedName>
</protein>
<organism evidence="7 8">
    <name type="scientific">Dipteronia sinensis</name>
    <dbReference type="NCBI Taxonomy" id="43782"/>
    <lineage>
        <taxon>Eukaryota</taxon>
        <taxon>Viridiplantae</taxon>
        <taxon>Streptophyta</taxon>
        <taxon>Embryophyta</taxon>
        <taxon>Tracheophyta</taxon>
        <taxon>Spermatophyta</taxon>
        <taxon>Magnoliopsida</taxon>
        <taxon>eudicotyledons</taxon>
        <taxon>Gunneridae</taxon>
        <taxon>Pentapetalae</taxon>
        <taxon>rosids</taxon>
        <taxon>malvids</taxon>
        <taxon>Sapindales</taxon>
        <taxon>Sapindaceae</taxon>
        <taxon>Hippocastanoideae</taxon>
        <taxon>Acereae</taxon>
        <taxon>Dipteronia</taxon>
    </lineage>
</organism>
<comment type="similarity">
    <text evidence="2">Belongs to the plant self-incompatibility (S1) protein family.</text>
</comment>
<dbReference type="GO" id="GO:0009505">
    <property type="term" value="C:plant-type cell wall"/>
    <property type="evidence" value="ECO:0007669"/>
    <property type="project" value="TreeGrafter"/>
</dbReference>
<evidence type="ECO:0000313" key="7">
    <source>
        <dbReference type="EMBL" id="KAK3213084.1"/>
    </source>
</evidence>
<dbReference type="GO" id="GO:0016020">
    <property type="term" value="C:membrane"/>
    <property type="evidence" value="ECO:0007669"/>
    <property type="project" value="InterPro"/>
</dbReference>
<evidence type="ECO:0000256" key="6">
    <source>
        <dbReference type="SAM" id="SignalP"/>
    </source>
</evidence>
<evidence type="ECO:0008006" key="9">
    <source>
        <dbReference type="Google" id="ProtNLM"/>
    </source>
</evidence>
<feature type="signal peptide" evidence="6">
    <location>
        <begin position="1"/>
        <end position="26"/>
    </location>
</feature>
<dbReference type="Pfam" id="PF03662">
    <property type="entry name" value="Glyco_hydro_79n"/>
    <property type="match status" value="1"/>
</dbReference>
<evidence type="ECO:0000256" key="4">
    <source>
        <dbReference type="ARBA" id="ARBA00022525"/>
    </source>
</evidence>
<evidence type="ECO:0000256" key="2">
    <source>
        <dbReference type="ARBA" id="ARBA00005581"/>
    </source>
</evidence>
<dbReference type="Proteomes" id="UP001281410">
    <property type="component" value="Unassembled WGS sequence"/>
</dbReference>
<keyword evidence="8" id="KW-1185">Reference proteome</keyword>
<dbReference type="GO" id="GO:0060320">
    <property type="term" value="P:rejection of self pollen"/>
    <property type="evidence" value="ECO:0007669"/>
    <property type="project" value="UniProtKB-KW"/>
</dbReference>
<dbReference type="PANTHER" id="PTHR14363">
    <property type="entry name" value="HEPARANASE-RELATED"/>
    <property type="match status" value="1"/>
</dbReference>
<keyword evidence="3" id="KW-0713">Self-incompatibility</keyword>
<evidence type="ECO:0000256" key="3">
    <source>
        <dbReference type="ARBA" id="ARBA00022471"/>
    </source>
</evidence>
<evidence type="ECO:0000256" key="5">
    <source>
        <dbReference type="ARBA" id="ARBA00022729"/>
    </source>
</evidence>
<evidence type="ECO:0000256" key="1">
    <source>
        <dbReference type="ARBA" id="ARBA00004613"/>
    </source>
</evidence>
<dbReference type="GO" id="GO:0005576">
    <property type="term" value="C:extracellular region"/>
    <property type="evidence" value="ECO:0007669"/>
    <property type="project" value="UniProtKB-SubCell"/>
</dbReference>
<accession>A0AAE0AFQ0</accession>
<keyword evidence="5 6" id="KW-0732">Signal</keyword>
<sequence length="223" mass="24814">MSQTSVNFSIALILACVFMVIAPGSAVKPSTEFTALFGKDPDVLQSLSTLQSVQEWIWTDKNTVIIKNGFHSNVKSLYIHCRSKDDDIAEHWLAVGQTMAWSFHVNVFSTTLFHCYAQWGNKKKRFNAYEYGGQTGDCCADKGRVTWVLQEDDKSGKSVEVVTNHIYNLGPGVDQYLVDKIIDPSYLDVKSCATSAVAWVGKSGRAYNSGHHHLVTDAFVFSF</sequence>
<name>A0AAE0AFQ0_9ROSI</name>
<dbReference type="InterPro" id="IPR005199">
    <property type="entry name" value="Glyco_hydro_79"/>
</dbReference>
<comment type="subcellular location">
    <subcellularLocation>
        <location evidence="1">Secreted</location>
    </subcellularLocation>
</comment>
<feature type="chain" id="PRO_5043591059" description="S-protein homolog" evidence="6">
    <location>
        <begin position="27"/>
        <end position="223"/>
    </location>
</feature>
<comment type="caution">
    <text evidence="7">The sequence shown here is derived from an EMBL/GenBank/DDBJ whole genome shotgun (WGS) entry which is preliminary data.</text>
</comment>
<dbReference type="EMBL" id="JANJYJ010000005">
    <property type="protein sequence ID" value="KAK3213084.1"/>
    <property type="molecule type" value="Genomic_DNA"/>
</dbReference>
<dbReference type="AlphaFoldDB" id="A0AAE0AFQ0"/>
<dbReference type="PANTHER" id="PTHR14363:SF17">
    <property type="entry name" value="HEPARANASE-LIKE PROTEIN 3"/>
    <property type="match status" value="1"/>
</dbReference>
<dbReference type="Pfam" id="PF05938">
    <property type="entry name" value="Self-incomp_S1"/>
    <property type="match status" value="1"/>
</dbReference>
<evidence type="ECO:0000313" key="8">
    <source>
        <dbReference type="Proteomes" id="UP001281410"/>
    </source>
</evidence>
<reference evidence="7" key="1">
    <citation type="journal article" date="2023" name="Plant J.">
        <title>Genome sequences and population genomics provide insights into the demographic history, inbreeding, and mutation load of two 'living fossil' tree species of Dipteronia.</title>
        <authorList>
            <person name="Feng Y."/>
            <person name="Comes H.P."/>
            <person name="Chen J."/>
            <person name="Zhu S."/>
            <person name="Lu R."/>
            <person name="Zhang X."/>
            <person name="Li P."/>
            <person name="Qiu J."/>
            <person name="Olsen K.M."/>
            <person name="Qiu Y."/>
        </authorList>
    </citation>
    <scope>NUCLEOTIDE SEQUENCE</scope>
    <source>
        <strain evidence="7">NBL</strain>
    </source>
</reference>
<dbReference type="InterPro" id="IPR010264">
    <property type="entry name" value="Self-incomp_S1"/>
</dbReference>
<keyword evidence="4" id="KW-0964">Secreted</keyword>